<comment type="caution">
    <text evidence="1">The sequence shown here is derived from an EMBL/GenBank/DDBJ whole genome shotgun (WGS) entry which is preliminary data.</text>
</comment>
<dbReference type="Proteomes" id="UP000268051">
    <property type="component" value="Unassembled WGS sequence"/>
</dbReference>
<name>A0A3N2S8C5_9ENTR</name>
<dbReference type="EMBL" id="RHFN01000005">
    <property type="protein sequence ID" value="ROU15937.1"/>
    <property type="molecule type" value="Genomic_DNA"/>
</dbReference>
<evidence type="ECO:0000313" key="2">
    <source>
        <dbReference type="Proteomes" id="UP000268051"/>
    </source>
</evidence>
<accession>A0A3N2S8C5</accession>
<protein>
    <submittedName>
        <fullName evidence="1">Dihydrofolate reductase</fullName>
    </submittedName>
</protein>
<proteinExistence type="predicted"/>
<organism evidence="1 2">
    <name type="scientific">Kluyvera ascorbata</name>
    <dbReference type="NCBI Taxonomy" id="51288"/>
    <lineage>
        <taxon>Bacteria</taxon>
        <taxon>Pseudomonadati</taxon>
        <taxon>Pseudomonadota</taxon>
        <taxon>Gammaproteobacteria</taxon>
        <taxon>Enterobacterales</taxon>
        <taxon>Enterobacteriaceae</taxon>
        <taxon>Kluyvera</taxon>
    </lineage>
</organism>
<reference evidence="1 2" key="1">
    <citation type="submission" date="2018-10" db="EMBL/GenBank/DDBJ databases">
        <title>Horizontal transference of carbapenem resistance between Klebsiella pneumoniae and Kluyvera ascorbata during abdominal infection: a case report.</title>
        <authorList>
            <person name="Raro O.H.F."/>
            <person name="Lima-Morales D."/>
            <person name="Barth A.L."/>
            <person name="Paim T.G.S."/>
            <person name="Mott M.P."/>
            <person name="Riche C.V.W."/>
            <person name="Teixeira U.F."/>
            <person name="Waechter F."/>
            <person name="Dias C.A.G."/>
        </authorList>
    </citation>
    <scope>NUCLEOTIDE SEQUENCE [LARGE SCALE GENOMIC DNA]</scope>
    <source>
        <strain evidence="1 2">OT2</strain>
    </source>
</reference>
<evidence type="ECO:0000313" key="1">
    <source>
        <dbReference type="EMBL" id="ROU15937.1"/>
    </source>
</evidence>
<sequence length="47" mass="5506">MLAVHLSTVDLPAKRKIFLFFTWLPVDERLSFPYSGDNFFSYLGHTQ</sequence>
<dbReference type="AlphaFoldDB" id="A0A3N2S8C5"/>
<gene>
    <name evidence="1" type="ORF">EB837_06390</name>
</gene>